<evidence type="ECO:0000256" key="2">
    <source>
        <dbReference type="ARBA" id="ARBA00022679"/>
    </source>
</evidence>
<sequence length="319" mass="36827">MDYRYNGDMFQSMLQTSWWAKFKEGGGWKSKRYGDLYGLTRPLPFGRSILYFPEIPLDLEHGIPFNDQAIYVSRSDDEKVPKGRIFTRFEFLEQWSPEQASKLLHAGLVKAFEDVQPEYRQWVLLDKPEEELLKEMKPKGRYNINVAKKHNLKIEWGISDNSIQTLFDLYGQTAARADFQGRDLPYFQRLAKTLEENKTGDIIIVSKNNEPLSALLLSFYGGVCSYLYGGSGGDRSLMGPYLAHWEAIKLAKERGMAVYDLLAIAPEGNENHPHAGLTRFKTQFGGQSVRLLGSWDLVHSRIWYALYRLAERKRRKAIR</sequence>
<evidence type="ECO:0000256" key="5">
    <source>
        <dbReference type="ARBA" id="ARBA00023315"/>
    </source>
</evidence>
<dbReference type="Proteomes" id="UP000034487">
    <property type="component" value="Unassembled WGS sequence"/>
</dbReference>
<comment type="similarity">
    <text evidence="1">Belongs to the FemABX family.</text>
</comment>
<dbReference type="InterPro" id="IPR050644">
    <property type="entry name" value="PG_Glycine_Bridge_Synth"/>
</dbReference>
<keyword evidence="2" id="KW-0808">Transferase</keyword>
<evidence type="ECO:0000256" key="4">
    <source>
        <dbReference type="ARBA" id="ARBA00022984"/>
    </source>
</evidence>
<evidence type="ECO:0000256" key="3">
    <source>
        <dbReference type="ARBA" id="ARBA00022960"/>
    </source>
</evidence>
<keyword evidence="6" id="KW-0961">Cell wall biogenesis/degradation</keyword>
<accession>A0A0G1QHB2</accession>
<dbReference type="GO" id="GO:0016755">
    <property type="term" value="F:aminoacyltransferase activity"/>
    <property type="evidence" value="ECO:0007669"/>
    <property type="project" value="InterPro"/>
</dbReference>
<dbReference type="PROSITE" id="PS51191">
    <property type="entry name" value="FEMABX"/>
    <property type="match status" value="1"/>
</dbReference>
<dbReference type="InterPro" id="IPR003447">
    <property type="entry name" value="FEMABX"/>
</dbReference>
<proteinExistence type="inferred from homology"/>
<dbReference type="InterPro" id="IPR016181">
    <property type="entry name" value="Acyl_CoA_acyltransferase"/>
</dbReference>
<keyword evidence="4" id="KW-0573">Peptidoglycan synthesis</keyword>
<dbReference type="GO" id="GO:0009252">
    <property type="term" value="P:peptidoglycan biosynthetic process"/>
    <property type="evidence" value="ECO:0007669"/>
    <property type="project" value="UniProtKB-KW"/>
</dbReference>
<dbReference type="GO" id="GO:0008360">
    <property type="term" value="P:regulation of cell shape"/>
    <property type="evidence" value="ECO:0007669"/>
    <property type="project" value="UniProtKB-KW"/>
</dbReference>
<evidence type="ECO:0000256" key="6">
    <source>
        <dbReference type="ARBA" id="ARBA00023316"/>
    </source>
</evidence>
<gene>
    <name evidence="7" type="ORF">UX60_C0007G0008</name>
</gene>
<evidence type="ECO:0000256" key="1">
    <source>
        <dbReference type="ARBA" id="ARBA00009943"/>
    </source>
</evidence>
<keyword evidence="5" id="KW-0012">Acyltransferase</keyword>
<dbReference type="Gene3D" id="3.40.630.30">
    <property type="match status" value="1"/>
</dbReference>
<name>A0A0G1QHB2_9BACT</name>
<evidence type="ECO:0000313" key="7">
    <source>
        <dbReference type="EMBL" id="KKU44384.1"/>
    </source>
</evidence>
<reference evidence="7 8" key="1">
    <citation type="journal article" date="2015" name="Nature">
        <title>rRNA introns, odd ribosomes, and small enigmatic genomes across a large radiation of phyla.</title>
        <authorList>
            <person name="Brown C.T."/>
            <person name="Hug L.A."/>
            <person name="Thomas B.C."/>
            <person name="Sharon I."/>
            <person name="Castelle C.J."/>
            <person name="Singh A."/>
            <person name="Wilkins M.J."/>
            <person name="Williams K.H."/>
            <person name="Banfield J.F."/>
        </authorList>
    </citation>
    <scope>NUCLEOTIDE SEQUENCE [LARGE SCALE GENOMIC DNA]</scope>
</reference>
<dbReference type="SUPFAM" id="SSF55729">
    <property type="entry name" value="Acyl-CoA N-acyltransferases (Nat)"/>
    <property type="match status" value="1"/>
</dbReference>
<dbReference type="AlphaFoldDB" id="A0A0G1QHB2"/>
<dbReference type="GO" id="GO:0071555">
    <property type="term" value="P:cell wall organization"/>
    <property type="evidence" value="ECO:0007669"/>
    <property type="project" value="UniProtKB-KW"/>
</dbReference>
<keyword evidence="3" id="KW-0133">Cell shape</keyword>
<dbReference type="PANTHER" id="PTHR36174">
    <property type="entry name" value="LIPID II:GLYCINE GLYCYLTRANSFERASE"/>
    <property type="match status" value="1"/>
</dbReference>
<dbReference type="PANTHER" id="PTHR36174:SF1">
    <property type="entry name" value="LIPID II:GLYCINE GLYCYLTRANSFERASE"/>
    <property type="match status" value="1"/>
</dbReference>
<organism evidence="7 8">
    <name type="scientific">Berkelbacteria bacterium GW2011_GWA2_46_7</name>
    <dbReference type="NCBI Taxonomy" id="1618335"/>
    <lineage>
        <taxon>Bacteria</taxon>
        <taxon>Candidatus Berkelbacteria</taxon>
    </lineage>
</organism>
<dbReference type="EMBL" id="LCMV01000007">
    <property type="protein sequence ID" value="KKU44384.1"/>
    <property type="molecule type" value="Genomic_DNA"/>
</dbReference>
<evidence type="ECO:0000313" key="8">
    <source>
        <dbReference type="Proteomes" id="UP000034487"/>
    </source>
</evidence>
<protein>
    <submittedName>
        <fullName evidence="7">Methicillin resistance protein</fullName>
    </submittedName>
</protein>
<dbReference type="Pfam" id="PF02388">
    <property type="entry name" value="FemAB"/>
    <property type="match status" value="2"/>
</dbReference>
<comment type="caution">
    <text evidence="7">The sequence shown here is derived from an EMBL/GenBank/DDBJ whole genome shotgun (WGS) entry which is preliminary data.</text>
</comment>